<dbReference type="PROSITE" id="PS51007">
    <property type="entry name" value="CYTC"/>
    <property type="match status" value="1"/>
</dbReference>
<accession>A0A9X1F7G6</accession>
<comment type="caution">
    <text evidence="5">The sequence shown here is derived from an EMBL/GenBank/DDBJ whole genome shotgun (WGS) entry which is preliminary data.</text>
</comment>
<dbReference type="InterPro" id="IPR009056">
    <property type="entry name" value="Cyt_c-like_dom"/>
</dbReference>
<name>A0A9X1F7G6_9FLAO</name>
<keyword evidence="3" id="KW-0349">Heme</keyword>
<keyword evidence="2 3" id="KW-0408">Iron</keyword>
<dbReference type="GO" id="GO:0020037">
    <property type="term" value="F:heme binding"/>
    <property type="evidence" value="ECO:0007669"/>
    <property type="project" value="InterPro"/>
</dbReference>
<keyword evidence="1 3" id="KW-0479">Metal-binding</keyword>
<dbReference type="Pfam" id="PF00034">
    <property type="entry name" value="Cytochrom_C"/>
    <property type="match status" value="1"/>
</dbReference>
<evidence type="ECO:0000313" key="6">
    <source>
        <dbReference type="Proteomes" id="UP001138894"/>
    </source>
</evidence>
<dbReference type="AlphaFoldDB" id="A0A9X1F7G6"/>
<keyword evidence="6" id="KW-1185">Reference proteome</keyword>
<organism evidence="5 6">
    <name type="scientific">Winogradskyella luteola</name>
    <dbReference type="NCBI Taxonomy" id="2828330"/>
    <lineage>
        <taxon>Bacteria</taxon>
        <taxon>Pseudomonadati</taxon>
        <taxon>Bacteroidota</taxon>
        <taxon>Flavobacteriia</taxon>
        <taxon>Flavobacteriales</taxon>
        <taxon>Flavobacteriaceae</taxon>
        <taxon>Winogradskyella</taxon>
    </lineage>
</organism>
<dbReference type="PROSITE" id="PS51257">
    <property type="entry name" value="PROKAR_LIPOPROTEIN"/>
    <property type="match status" value="1"/>
</dbReference>
<evidence type="ECO:0000256" key="1">
    <source>
        <dbReference type="ARBA" id="ARBA00022723"/>
    </source>
</evidence>
<dbReference type="EMBL" id="JAGSPD010000001">
    <property type="protein sequence ID" value="MBV7267858.1"/>
    <property type="molecule type" value="Genomic_DNA"/>
</dbReference>
<dbReference type="InterPro" id="IPR051459">
    <property type="entry name" value="Cytochrome_c-type_DH"/>
</dbReference>
<dbReference type="PANTHER" id="PTHR35008">
    <property type="entry name" value="BLL4482 PROTEIN-RELATED"/>
    <property type="match status" value="1"/>
</dbReference>
<dbReference type="PANTHER" id="PTHR35008:SF4">
    <property type="entry name" value="BLL4482 PROTEIN"/>
    <property type="match status" value="1"/>
</dbReference>
<sequence length="153" mass="17028">MIKVSKYILLLLIIVSCNSKEKKTNTVDYPEKTSLTQTDPKLKTSMERGKLVYDDMCITCHMANGKGVPKAFPPLADADYLRDNQNKSILGVKNGMSGKIIVNGITYNSVMTPLGLSNEEVADVMNYINNSWGNNYGKFLTAQEVTNIIKKQE</sequence>
<evidence type="ECO:0000256" key="2">
    <source>
        <dbReference type="ARBA" id="ARBA00023004"/>
    </source>
</evidence>
<protein>
    <submittedName>
        <fullName evidence="5">Cytochrome c</fullName>
    </submittedName>
</protein>
<reference evidence="5" key="1">
    <citation type="submission" date="2021-04" db="EMBL/GenBank/DDBJ databases">
        <authorList>
            <person name="Pira H."/>
            <person name="Risdian C."/>
            <person name="Wink J."/>
        </authorList>
    </citation>
    <scope>NUCLEOTIDE SEQUENCE</scope>
    <source>
        <strain evidence="5">WHY3</strain>
    </source>
</reference>
<dbReference type="Proteomes" id="UP001138894">
    <property type="component" value="Unassembled WGS sequence"/>
</dbReference>
<proteinExistence type="predicted"/>
<gene>
    <name evidence="5" type="ORF">KCG49_01485</name>
</gene>
<evidence type="ECO:0000256" key="3">
    <source>
        <dbReference type="PROSITE-ProRule" id="PRU00433"/>
    </source>
</evidence>
<dbReference type="GO" id="GO:0009055">
    <property type="term" value="F:electron transfer activity"/>
    <property type="evidence" value="ECO:0007669"/>
    <property type="project" value="InterPro"/>
</dbReference>
<evidence type="ECO:0000313" key="5">
    <source>
        <dbReference type="EMBL" id="MBV7267858.1"/>
    </source>
</evidence>
<evidence type="ECO:0000259" key="4">
    <source>
        <dbReference type="PROSITE" id="PS51007"/>
    </source>
</evidence>
<feature type="domain" description="Cytochrome c" evidence="4">
    <location>
        <begin position="44"/>
        <end position="132"/>
    </location>
</feature>
<dbReference type="GO" id="GO:0046872">
    <property type="term" value="F:metal ion binding"/>
    <property type="evidence" value="ECO:0007669"/>
    <property type="project" value="UniProtKB-KW"/>
</dbReference>
<dbReference type="RefSeq" id="WP_218544399.1">
    <property type="nucleotide sequence ID" value="NZ_JAGSPD010000001.1"/>
</dbReference>